<feature type="region of interest" description="Disordered" evidence="7">
    <location>
        <begin position="219"/>
        <end position="254"/>
    </location>
</feature>
<protein>
    <recommendedName>
        <fullName evidence="10">Protein kinase domain-containing protein</fullName>
    </recommendedName>
</protein>
<dbReference type="InterPro" id="IPR032675">
    <property type="entry name" value="LRR_dom_sf"/>
</dbReference>
<evidence type="ECO:0000256" key="7">
    <source>
        <dbReference type="SAM" id="MobiDB-lite"/>
    </source>
</evidence>
<comment type="subcellular location">
    <subcellularLocation>
        <location evidence="1">Membrane</location>
    </subcellularLocation>
</comment>
<keyword evidence="9" id="KW-0732">Signal</keyword>
<dbReference type="PANTHER" id="PTHR48007">
    <property type="entry name" value="LEUCINE-RICH REPEAT RECEPTOR-LIKE PROTEIN KINASE PXC1"/>
    <property type="match status" value="1"/>
</dbReference>
<dbReference type="Gene3D" id="3.80.10.10">
    <property type="entry name" value="Ribonuclease Inhibitor"/>
    <property type="match status" value="2"/>
</dbReference>
<dbReference type="GO" id="GO:0016020">
    <property type="term" value="C:membrane"/>
    <property type="evidence" value="ECO:0007669"/>
    <property type="project" value="UniProtKB-SubCell"/>
</dbReference>
<dbReference type="Gene3D" id="1.10.510.10">
    <property type="entry name" value="Transferase(Phosphotransferase) domain 1"/>
    <property type="match status" value="1"/>
</dbReference>
<feature type="signal peptide" evidence="9">
    <location>
        <begin position="1"/>
        <end position="22"/>
    </location>
</feature>
<evidence type="ECO:0000256" key="8">
    <source>
        <dbReference type="SAM" id="Phobius"/>
    </source>
</evidence>
<feature type="chain" id="PRO_5035732249" description="Protein kinase domain-containing protein" evidence="9">
    <location>
        <begin position="23"/>
        <end position="606"/>
    </location>
</feature>
<feature type="compositionally biased region" description="Pro residues" evidence="7">
    <location>
        <begin position="219"/>
        <end position="251"/>
    </location>
</feature>
<dbReference type="OrthoDB" id="418615at2759"/>
<dbReference type="InterPro" id="IPR000719">
    <property type="entry name" value="Prot_kinase_dom"/>
</dbReference>
<dbReference type="InterPro" id="IPR046959">
    <property type="entry name" value="PRK1-6/SRF4-like"/>
</dbReference>
<evidence type="ECO:0000256" key="6">
    <source>
        <dbReference type="ARBA" id="ARBA00023136"/>
    </source>
</evidence>
<keyword evidence="12" id="KW-1185">Reference proteome</keyword>
<sequence length="606" mass="66318">MRSASALTFVLVWSSIFVTVYGDDKSALQKFINGVGNGTHIMETWTGDISVNWTGVKLENDTVKELKLSSMNLRGEIPQGSLSQLSNLTELTLDNNSLSGSLLSDLVNCPALKIINLAHNNFSGELHTNFTLWGELSLFNVSMNSFTGPIPDSLMHHPTVKTIDMSLNRLSGSIPDFPTWSLTSFDVSNNSLTGALPVGYARFGSSPFQGTSLCGNPMPDCPPASLPSPRPQPSPFVPSPAPEPSALPGPPVRSNTHTSRAVIAATVLGMVIALLVLFLLFFAVAFLKKRKTSSAYGQSTRRLLSPNSPLSVPYSTRSLSATDFARPQWLTFFKPNRKFELDILLEGSAVALREGTLGKSFKVDLQTGDSYVVKQLRTVGIGEGAFREKMRMLGLQQHENLMPITAYFCGREEKLLITEYMENGSLFGWLQDNAETKKSVPWDTRIRIAVGAAKGIKYLHEHNLPHGRIKSSNVLLSNKGDARLSDYGLAEIVLESEQTGYPDTQIARTGDLRFKQDIHDFGLLLSQLFQIELASSSTDAGNSEVSPNFAEPTSERGRKLSDGFRRIVENCLKDSPDSTPTIQEVVKELRQVEIGDGGKGHCFPAF</sequence>
<dbReference type="GO" id="GO:0005524">
    <property type="term" value="F:ATP binding"/>
    <property type="evidence" value="ECO:0007669"/>
    <property type="project" value="InterPro"/>
</dbReference>
<feature type="transmembrane region" description="Helical" evidence="8">
    <location>
        <begin position="261"/>
        <end position="287"/>
    </location>
</feature>
<keyword evidence="5 8" id="KW-1133">Transmembrane helix</keyword>
<evidence type="ECO:0000256" key="3">
    <source>
        <dbReference type="ARBA" id="ARBA00022692"/>
    </source>
</evidence>
<evidence type="ECO:0000313" key="11">
    <source>
        <dbReference type="EMBL" id="KAH7294548.1"/>
    </source>
</evidence>
<keyword evidence="2" id="KW-0433">Leucine-rich repeat</keyword>
<dbReference type="Proteomes" id="UP000825935">
    <property type="component" value="Chromosome 27"/>
</dbReference>
<dbReference type="EMBL" id="CM035432">
    <property type="protein sequence ID" value="KAH7294548.1"/>
    <property type="molecule type" value="Genomic_DNA"/>
</dbReference>
<dbReference type="SUPFAM" id="SSF56112">
    <property type="entry name" value="Protein kinase-like (PK-like)"/>
    <property type="match status" value="1"/>
</dbReference>
<keyword evidence="3 8" id="KW-0812">Transmembrane</keyword>
<reference evidence="11 12" key="1">
    <citation type="submission" date="2021-08" db="EMBL/GenBank/DDBJ databases">
        <title>WGS assembly of Ceratopteris richardii.</title>
        <authorList>
            <person name="Marchant D.B."/>
            <person name="Chen G."/>
            <person name="Jenkins J."/>
            <person name="Shu S."/>
            <person name="Leebens-Mack J."/>
            <person name="Grimwood J."/>
            <person name="Schmutz J."/>
            <person name="Soltis P."/>
            <person name="Soltis D."/>
            <person name="Chen Z.-H."/>
        </authorList>
    </citation>
    <scope>NUCLEOTIDE SEQUENCE [LARGE SCALE GENOMIC DNA]</scope>
    <source>
        <strain evidence="11">Whitten #5841</strain>
        <tissue evidence="11">Leaf</tissue>
    </source>
</reference>
<evidence type="ECO:0000256" key="1">
    <source>
        <dbReference type="ARBA" id="ARBA00004370"/>
    </source>
</evidence>
<evidence type="ECO:0000256" key="5">
    <source>
        <dbReference type="ARBA" id="ARBA00022989"/>
    </source>
</evidence>
<evidence type="ECO:0000256" key="4">
    <source>
        <dbReference type="ARBA" id="ARBA00022737"/>
    </source>
</evidence>
<evidence type="ECO:0000259" key="10">
    <source>
        <dbReference type="PROSITE" id="PS50011"/>
    </source>
</evidence>
<keyword evidence="6 8" id="KW-0472">Membrane</keyword>
<dbReference type="AlphaFoldDB" id="A0A8T2RG17"/>
<organism evidence="11 12">
    <name type="scientific">Ceratopteris richardii</name>
    <name type="common">Triangle waterfern</name>
    <dbReference type="NCBI Taxonomy" id="49495"/>
    <lineage>
        <taxon>Eukaryota</taxon>
        <taxon>Viridiplantae</taxon>
        <taxon>Streptophyta</taxon>
        <taxon>Embryophyta</taxon>
        <taxon>Tracheophyta</taxon>
        <taxon>Polypodiopsida</taxon>
        <taxon>Polypodiidae</taxon>
        <taxon>Polypodiales</taxon>
        <taxon>Pteridineae</taxon>
        <taxon>Pteridaceae</taxon>
        <taxon>Parkerioideae</taxon>
        <taxon>Ceratopteris</taxon>
    </lineage>
</organism>
<dbReference type="Gene3D" id="3.30.200.20">
    <property type="entry name" value="Phosphorylase Kinase, domain 1"/>
    <property type="match status" value="1"/>
</dbReference>
<comment type="caution">
    <text evidence="11">The sequence shown here is derived from an EMBL/GenBank/DDBJ whole genome shotgun (WGS) entry which is preliminary data.</text>
</comment>
<gene>
    <name evidence="11" type="ORF">KP509_27G006500</name>
</gene>
<dbReference type="PANTHER" id="PTHR48007:SF4">
    <property type="entry name" value="LEUCINE-RICH REPEAT RECEPTOR-LIKE PROTEIN KINASE PXC1"/>
    <property type="match status" value="1"/>
</dbReference>
<feature type="region of interest" description="Disordered" evidence="7">
    <location>
        <begin position="538"/>
        <end position="557"/>
    </location>
</feature>
<name>A0A8T2RG17_CERRI</name>
<evidence type="ECO:0000256" key="2">
    <source>
        <dbReference type="ARBA" id="ARBA00022614"/>
    </source>
</evidence>
<dbReference type="Pfam" id="PF00560">
    <property type="entry name" value="LRR_1"/>
    <property type="match status" value="1"/>
</dbReference>
<dbReference type="GO" id="GO:0004672">
    <property type="term" value="F:protein kinase activity"/>
    <property type="evidence" value="ECO:0007669"/>
    <property type="project" value="InterPro"/>
</dbReference>
<dbReference type="InterPro" id="IPR011009">
    <property type="entry name" value="Kinase-like_dom_sf"/>
</dbReference>
<evidence type="ECO:0000256" key="9">
    <source>
        <dbReference type="SAM" id="SignalP"/>
    </source>
</evidence>
<dbReference type="InterPro" id="IPR001611">
    <property type="entry name" value="Leu-rich_rpt"/>
</dbReference>
<accession>A0A8T2RG17</accession>
<proteinExistence type="predicted"/>
<dbReference type="Pfam" id="PF00069">
    <property type="entry name" value="Pkinase"/>
    <property type="match status" value="1"/>
</dbReference>
<feature type="domain" description="Protein kinase" evidence="10">
    <location>
        <begin position="346"/>
        <end position="594"/>
    </location>
</feature>
<evidence type="ECO:0000313" key="12">
    <source>
        <dbReference type="Proteomes" id="UP000825935"/>
    </source>
</evidence>
<dbReference type="SUPFAM" id="SSF52058">
    <property type="entry name" value="L domain-like"/>
    <property type="match status" value="1"/>
</dbReference>
<keyword evidence="4" id="KW-0677">Repeat</keyword>
<dbReference type="PROSITE" id="PS50011">
    <property type="entry name" value="PROTEIN_KINASE_DOM"/>
    <property type="match status" value="1"/>
</dbReference>